<dbReference type="AlphaFoldDB" id="A0A2T6GBB1"/>
<accession>A0A2T6GBB1</accession>
<sequence length="129" mass="14187">MADIYDRSRKLAVRMLAPRARGGKGAEMTLQRRQQGGYDPMAGGAPVTRVDHHGSAFRDSYAQRDIDGTRIHQGDVKLLVSPEKLDGSELPMPTTQDRIIFDGVTYTLIAVVPWNYAGLSVGFEVQARA</sequence>
<reference evidence="2 3" key="1">
    <citation type="submission" date="2018-03" db="EMBL/GenBank/DDBJ databases">
        <title>Draft genome sequence of the plant growth promoting rhizobacterium Pseudomonas protegens strain BNJ-SS-45 isolated from wheat (Triticum aestivum) rhizosphere.</title>
        <authorList>
            <person name="Bajpai A."/>
            <person name="Shende K."/>
            <person name="Meena N."/>
            <person name="Upadhyayula S.R."/>
            <person name="Suravajhala P."/>
            <person name="Medicherla K.M."/>
            <person name="Johri B.N."/>
        </authorList>
    </citation>
    <scope>NUCLEOTIDE SEQUENCE [LARGE SCALE GENOMIC DNA]</scope>
    <source>
        <strain evidence="2 3">BNJ-SS-45</strain>
    </source>
</reference>
<evidence type="ECO:0000256" key="1">
    <source>
        <dbReference type="SAM" id="MobiDB-lite"/>
    </source>
</evidence>
<protein>
    <submittedName>
        <fullName evidence="2">Uncharacterized protein</fullName>
    </submittedName>
</protein>
<evidence type="ECO:0000313" key="3">
    <source>
        <dbReference type="Proteomes" id="UP000244178"/>
    </source>
</evidence>
<feature type="region of interest" description="Disordered" evidence="1">
    <location>
        <begin position="22"/>
        <end position="51"/>
    </location>
</feature>
<gene>
    <name evidence="2" type="ORF">C5U62_31855</name>
</gene>
<comment type="caution">
    <text evidence="2">The sequence shown here is derived from an EMBL/GenBank/DDBJ whole genome shotgun (WGS) entry which is preliminary data.</text>
</comment>
<organism evidence="2 3">
    <name type="scientific">Pseudomonas protegens</name>
    <dbReference type="NCBI Taxonomy" id="380021"/>
    <lineage>
        <taxon>Bacteria</taxon>
        <taxon>Pseudomonadati</taxon>
        <taxon>Pseudomonadota</taxon>
        <taxon>Gammaproteobacteria</taxon>
        <taxon>Pseudomonadales</taxon>
        <taxon>Pseudomonadaceae</taxon>
        <taxon>Pseudomonas</taxon>
    </lineage>
</organism>
<evidence type="ECO:0000313" key="2">
    <source>
        <dbReference type="EMBL" id="PUA41433.1"/>
    </source>
</evidence>
<proteinExistence type="predicted"/>
<dbReference type="RefSeq" id="WP_108546465.1">
    <property type="nucleotide sequence ID" value="NZ_PYJM01000013.1"/>
</dbReference>
<dbReference type="Proteomes" id="UP000244178">
    <property type="component" value="Unassembled WGS sequence"/>
</dbReference>
<name>A0A2T6GBB1_9PSED</name>
<dbReference type="EMBL" id="PYJM01000013">
    <property type="protein sequence ID" value="PUA41433.1"/>
    <property type="molecule type" value="Genomic_DNA"/>
</dbReference>